<dbReference type="OrthoDB" id="495783at2"/>
<evidence type="ECO:0000313" key="2">
    <source>
        <dbReference type="Proteomes" id="UP000307790"/>
    </source>
</evidence>
<dbReference type="Pfam" id="PF04463">
    <property type="entry name" value="2-thiour_desulf"/>
    <property type="match status" value="1"/>
</dbReference>
<dbReference type="PANTHER" id="PTHR30087:SF1">
    <property type="entry name" value="HYPOTHETICAL CYTOSOLIC PROTEIN"/>
    <property type="match status" value="1"/>
</dbReference>
<evidence type="ECO:0000313" key="1">
    <source>
        <dbReference type="EMBL" id="TLU64554.1"/>
    </source>
</evidence>
<reference evidence="1 2" key="1">
    <citation type="submission" date="2019-05" db="EMBL/GenBank/DDBJ databases">
        <title>Genome sequences of Thalassotalea litorea 1K03283.</title>
        <authorList>
            <person name="Zhang D."/>
        </authorList>
    </citation>
    <scope>NUCLEOTIDE SEQUENCE [LARGE SCALE GENOMIC DNA]</scope>
    <source>
        <strain evidence="1 2">MCCC 1K03283</strain>
    </source>
</reference>
<comment type="caution">
    <text evidence="1">The sequence shown here is derived from an EMBL/GenBank/DDBJ whole genome shotgun (WGS) entry which is preliminary data.</text>
</comment>
<sequence>MEKILVSSCFLGNRVRYDGEAKALMHPQLQTWKQQGRLIVLCPEVAGGLSVPRARAEQRDGGVIDEYGNDVSKQFSLGAQQALSLCQHYKIKFALLKEYSPSCGSTLIYDGTFSGKKVEGKGVTAALLHQHKIKVFSEESVEQLVALINKQEGNNQ</sequence>
<proteinExistence type="predicted"/>
<name>A0A5R9IG99_9GAMM</name>
<dbReference type="PANTHER" id="PTHR30087">
    <property type="entry name" value="INNER MEMBRANE PROTEIN"/>
    <property type="match status" value="1"/>
</dbReference>
<dbReference type="EMBL" id="VCBC01000010">
    <property type="protein sequence ID" value="TLU64554.1"/>
    <property type="molecule type" value="Genomic_DNA"/>
</dbReference>
<gene>
    <name evidence="1" type="ORF">FE810_10680</name>
</gene>
<dbReference type="AlphaFoldDB" id="A0A5R9IG99"/>
<keyword evidence="2" id="KW-1185">Reference proteome</keyword>
<dbReference type="RefSeq" id="WP_138320052.1">
    <property type="nucleotide sequence ID" value="NZ_VCBC01000010.1"/>
</dbReference>
<organism evidence="1 2">
    <name type="scientific">Thalassotalea litorea</name>
    <dbReference type="NCBI Taxonomy" id="2020715"/>
    <lineage>
        <taxon>Bacteria</taxon>
        <taxon>Pseudomonadati</taxon>
        <taxon>Pseudomonadota</taxon>
        <taxon>Gammaproteobacteria</taxon>
        <taxon>Alteromonadales</taxon>
        <taxon>Colwelliaceae</taxon>
        <taxon>Thalassotalea</taxon>
    </lineage>
</organism>
<dbReference type="Proteomes" id="UP000307790">
    <property type="component" value="Unassembled WGS sequence"/>
</dbReference>
<protein>
    <submittedName>
        <fullName evidence="1">DUF523 domain-containing protein</fullName>
    </submittedName>
</protein>
<dbReference type="InterPro" id="IPR007553">
    <property type="entry name" value="2-thiour_desulf"/>
</dbReference>
<accession>A0A5R9IG99</accession>